<feature type="non-terminal residue" evidence="1">
    <location>
        <position position="156"/>
    </location>
</feature>
<dbReference type="CDD" id="cd02440">
    <property type="entry name" value="AdoMet_MTases"/>
    <property type="match status" value="1"/>
</dbReference>
<dbReference type="SUPFAM" id="SSF53335">
    <property type="entry name" value="S-adenosyl-L-methionine-dependent methyltransferases"/>
    <property type="match status" value="1"/>
</dbReference>
<sequence>MVKRYKKGGSLLDIGTGTGQFLYFARQDFEIHGTEISETAIKVAKEKYKLNVIKGEIEDIDFGDRRFDVITLFHMLEHAPDPSSVIERCHDLLSEEGVLIIAVPNEINSFIRRPIKRLLSILCVGRFRKYGTFGLPKIELNGSLNEIHLSHFTVPT</sequence>
<protein>
    <submittedName>
        <fullName evidence="1">Uncharacterized protein</fullName>
    </submittedName>
</protein>
<proteinExistence type="predicted"/>
<dbReference type="PANTHER" id="PTHR43861:SF6">
    <property type="entry name" value="METHYLTRANSFERASE TYPE 11"/>
    <property type="match status" value="1"/>
</dbReference>
<gene>
    <name evidence="1" type="ORF">S01H1_31691</name>
</gene>
<accession>X0TFL2</accession>
<dbReference type="AlphaFoldDB" id="X0TFL2"/>
<dbReference type="EMBL" id="BARS01019571">
    <property type="protein sequence ID" value="GAF92368.1"/>
    <property type="molecule type" value="Genomic_DNA"/>
</dbReference>
<comment type="caution">
    <text evidence="1">The sequence shown here is derived from an EMBL/GenBank/DDBJ whole genome shotgun (WGS) entry which is preliminary data.</text>
</comment>
<reference evidence="1" key="1">
    <citation type="journal article" date="2014" name="Front. Microbiol.">
        <title>High frequency of phylogenetically diverse reductive dehalogenase-homologous genes in deep subseafloor sedimentary metagenomes.</title>
        <authorList>
            <person name="Kawai M."/>
            <person name="Futagami T."/>
            <person name="Toyoda A."/>
            <person name="Takaki Y."/>
            <person name="Nishi S."/>
            <person name="Hori S."/>
            <person name="Arai W."/>
            <person name="Tsubouchi T."/>
            <person name="Morono Y."/>
            <person name="Uchiyama I."/>
            <person name="Ito T."/>
            <person name="Fujiyama A."/>
            <person name="Inagaki F."/>
            <person name="Takami H."/>
        </authorList>
    </citation>
    <scope>NUCLEOTIDE SEQUENCE</scope>
    <source>
        <strain evidence="1">Expedition CK06-06</strain>
    </source>
</reference>
<dbReference type="Gene3D" id="3.40.50.150">
    <property type="entry name" value="Vaccinia Virus protein VP39"/>
    <property type="match status" value="1"/>
</dbReference>
<dbReference type="InterPro" id="IPR029063">
    <property type="entry name" value="SAM-dependent_MTases_sf"/>
</dbReference>
<dbReference type="Pfam" id="PF13489">
    <property type="entry name" value="Methyltransf_23"/>
    <property type="match status" value="1"/>
</dbReference>
<name>X0TFL2_9ZZZZ</name>
<evidence type="ECO:0000313" key="1">
    <source>
        <dbReference type="EMBL" id="GAF92368.1"/>
    </source>
</evidence>
<organism evidence="1">
    <name type="scientific">marine sediment metagenome</name>
    <dbReference type="NCBI Taxonomy" id="412755"/>
    <lineage>
        <taxon>unclassified sequences</taxon>
        <taxon>metagenomes</taxon>
        <taxon>ecological metagenomes</taxon>
    </lineage>
</organism>
<dbReference type="PANTHER" id="PTHR43861">
    <property type="entry name" value="TRANS-ACONITATE 2-METHYLTRANSFERASE-RELATED"/>
    <property type="match status" value="1"/>
</dbReference>